<keyword evidence="9" id="KW-0804">Transcription</keyword>
<dbReference type="SMART" id="SM00240">
    <property type="entry name" value="FHA"/>
    <property type="match status" value="1"/>
</dbReference>
<keyword evidence="6" id="KW-0694">RNA-binding</keyword>
<feature type="domain" description="FHA" evidence="15">
    <location>
        <begin position="40"/>
        <end position="92"/>
    </location>
</feature>
<evidence type="ECO:0000256" key="7">
    <source>
        <dbReference type="ARBA" id="ARBA00023015"/>
    </source>
</evidence>
<dbReference type="Pfam" id="PF00498">
    <property type="entry name" value="FHA"/>
    <property type="match status" value="1"/>
</dbReference>
<feature type="compositionally biased region" description="Low complexity" evidence="14">
    <location>
        <begin position="262"/>
        <end position="278"/>
    </location>
</feature>
<dbReference type="PROSITE" id="PS50006">
    <property type="entry name" value="FHA_DOMAIN"/>
    <property type="match status" value="1"/>
</dbReference>
<protein>
    <recommendedName>
        <fullName evidence="12">Nuclear inhibitor of protein phosphatase 1</fullName>
    </recommendedName>
    <alternativeName>
        <fullName evidence="13">Protein phosphatase 1 regulatory inhibitor subunit 8</fullName>
    </alternativeName>
</protein>
<keyword evidence="2" id="KW-0678">Repressor</keyword>
<dbReference type="CDD" id="cd22674">
    <property type="entry name" value="FHA_PPP1R8"/>
    <property type="match status" value="1"/>
</dbReference>
<name>A0A4Y7NGV3_9CRUS</name>
<dbReference type="Gene3D" id="2.60.200.20">
    <property type="match status" value="1"/>
</dbReference>
<proteinExistence type="evidence at transcript level"/>
<dbReference type="GO" id="GO:0003723">
    <property type="term" value="F:RNA binding"/>
    <property type="evidence" value="ECO:0007669"/>
    <property type="project" value="UniProtKB-KW"/>
</dbReference>
<feature type="region of interest" description="Disordered" evidence="14">
    <location>
        <begin position="318"/>
        <end position="361"/>
    </location>
</feature>
<keyword evidence="11" id="KW-0539">Nucleus</keyword>
<keyword evidence="4" id="KW-0507">mRNA processing</keyword>
<dbReference type="GO" id="GO:0008380">
    <property type="term" value="P:RNA splicing"/>
    <property type="evidence" value="ECO:0007669"/>
    <property type="project" value="UniProtKB-KW"/>
</dbReference>
<dbReference type="InterPro" id="IPR000253">
    <property type="entry name" value="FHA_dom"/>
</dbReference>
<dbReference type="EMBL" id="LR022810">
    <property type="protein sequence ID" value="SVE92429.1"/>
    <property type="molecule type" value="mRNA"/>
</dbReference>
<keyword evidence="5" id="KW-0747">Spliceosome</keyword>
<feature type="region of interest" description="Disordered" evidence="14">
    <location>
        <begin position="237"/>
        <end position="278"/>
    </location>
</feature>
<dbReference type="GO" id="GO:0006397">
    <property type="term" value="P:mRNA processing"/>
    <property type="evidence" value="ECO:0007669"/>
    <property type="project" value="UniProtKB-KW"/>
</dbReference>
<comment type="subcellular location">
    <subcellularLocation>
        <location evidence="1">Nucleus speckle</location>
    </subcellularLocation>
</comment>
<dbReference type="InterPro" id="IPR008984">
    <property type="entry name" value="SMAD_FHA_dom_sf"/>
</dbReference>
<evidence type="ECO:0000256" key="9">
    <source>
        <dbReference type="ARBA" id="ARBA00023163"/>
    </source>
</evidence>
<evidence type="ECO:0000256" key="3">
    <source>
        <dbReference type="ARBA" id="ARBA00022553"/>
    </source>
</evidence>
<keyword evidence="7" id="KW-0805">Transcription regulation</keyword>
<evidence type="ECO:0000313" key="16">
    <source>
        <dbReference type="EMBL" id="SVE92429.1"/>
    </source>
</evidence>
<evidence type="ECO:0000259" key="15">
    <source>
        <dbReference type="PROSITE" id="PS50006"/>
    </source>
</evidence>
<evidence type="ECO:0000256" key="11">
    <source>
        <dbReference type="ARBA" id="ARBA00023242"/>
    </source>
</evidence>
<dbReference type="AlphaFoldDB" id="A0A4Y7NGV3"/>
<keyword evidence="10" id="KW-0508">mRNA splicing</keyword>
<evidence type="ECO:0000256" key="10">
    <source>
        <dbReference type="ARBA" id="ARBA00023187"/>
    </source>
</evidence>
<sequence>MANHYDIPSWAGKPTTGLHLDVTKDGKLIQKLMIDQKKCYLFGRNPQMCDFCIDHASCSRVHSALVWHKHLNRAFLVDLGSTHGTYIGSMRIESEKPTQLPVDSTFHFGASTRYYILRERPQNAPRPILEELEEEAKSEHQDGGMLGLPETEMELDNLTEFNTAHNRRISMLGIADDDGSARNAGGKRKKRSITFNDEEEVINPEDIDPNVGRFRNLVHTSLVIPTKRIKTESYISATSSTRDHQFHRALPTSSGGEGLYGGLPPEGETSQSHLASQSASSGLFSSSLASKLGLPLMPNPAPDVDLSAPVEPAATPVTSRLNIDFAQPHAVGSDSHSNEPKRKKYAKEAWPGKKPTPSLLM</sequence>
<dbReference type="FunFam" id="2.60.200.20:FF:000012">
    <property type="entry name" value="Nuclear inhibitor of protein phosphatase 1"/>
    <property type="match status" value="1"/>
</dbReference>
<evidence type="ECO:0000256" key="4">
    <source>
        <dbReference type="ARBA" id="ARBA00022664"/>
    </source>
</evidence>
<keyword evidence="3" id="KW-0597">Phosphoprotein</keyword>
<reference evidence="16" key="1">
    <citation type="submission" date="2018-08" db="EMBL/GenBank/DDBJ databases">
        <authorList>
            <person name="Cornetti L."/>
        </authorList>
    </citation>
    <scope>NUCLEOTIDE SEQUENCE</scope>
    <source>
        <strain evidence="16">CH-H-2</strain>
    </source>
</reference>
<dbReference type="InterPro" id="IPR050923">
    <property type="entry name" value="Cell_Proc_Reg/RNA_Proc"/>
</dbReference>
<dbReference type="SUPFAM" id="SSF49879">
    <property type="entry name" value="SMAD/FHA domain"/>
    <property type="match status" value="1"/>
</dbReference>
<evidence type="ECO:0000256" key="1">
    <source>
        <dbReference type="ARBA" id="ARBA00004324"/>
    </source>
</evidence>
<evidence type="ECO:0000256" key="14">
    <source>
        <dbReference type="SAM" id="MobiDB-lite"/>
    </source>
</evidence>
<evidence type="ECO:0000256" key="8">
    <source>
        <dbReference type="ARBA" id="ARBA00023125"/>
    </source>
</evidence>
<evidence type="ECO:0000256" key="12">
    <source>
        <dbReference type="ARBA" id="ARBA00068386"/>
    </source>
</evidence>
<gene>
    <name evidence="16" type="primary">EOG090X07CE</name>
</gene>
<evidence type="ECO:0000256" key="2">
    <source>
        <dbReference type="ARBA" id="ARBA00022491"/>
    </source>
</evidence>
<dbReference type="PANTHER" id="PTHR23308">
    <property type="entry name" value="NUCLEAR INHIBITOR OF PROTEIN PHOSPHATASE-1"/>
    <property type="match status" value="1"/>
</dbReference>
<keyword evidence="8" id="KW-0238">DNA-binding</keyword>
<dbReference type="Gene3D" id="6.10.250.1290">
    <property type="match status" value="1"/>
</dbReference>
<accession>A0A4Y7NGV3</accession>
<evidence type="ECO:0000256" key="6">
    <source>
        <dbReference type="ARBA" id="ARBA00022884"/>
    </source>
</evidence>
<dbReference type="GO" id="GO:0005681">
    <property type="term" value="C:spliceosomal complex"/>
    <property type="evidence" value="ECO:0007669"/>
    <property type="project" value="UniProtKB-KW"/>
</dbReference>
<organism evidence="16">
    <name type="scientific">Megafenestra aurita</name>
    <dbReference type="NCBI Taxonomy" id="2291010"/>
    <lineage>
        <taxon>Eukaryota</taxon>
        <taxon>Metazoa</taxon>
        <taxon>Ecdysozoa</taxon>
        <taxon>Arthropoda</taxon>
        <taxon>Crustacea</taxon>
        <taxon>Branchiopoda</taxon>
        <taxon>Diplostraca</taxon>
        <taxon>Cladocera</taxon>
        <taxon>Anomopoda</taxon>
        <taxon>Daphniidae</taxon>
        <taxon>Megafenestra</taxon>
    </lineage>
</organism>
<dbReference type="GO" id="GO:0016607">
    <property type="term" value="C:nuclear speck"/>
    <property type="evidence" value="ECO:0007669"/>
    <property type="project" value="UniProtKB-SubCell"/>
</dbReference>
<evidence type="ECO:0000256" key="5">
    <source>
        <dbReference type="ARBA" id="ARBA00022728"/>
    </source>
</evidence>
<dbReference type="GO" id="GO:0003677">
    <property type="term" value="F:DNA binding"/>
    <property type="evidence" value="ECO:0007669"/>
    <property type="project" value="UniProtKB-KW"/>
</dbReference>
<feature type="compositionally biased region" description="Basic and acidic residues" evidence="14">
    <location>
        <begin position="336"/>
        <end position="351"/>
    </location>
</feature>
<evidence type="ECO:0000256" key="13">
    <source>
        <dbReference type="ARBA" id="ARBA00077703"/>
    </source>
</evidence>